<dbReference type="InterPro" id="IPR023582">
    <property type="entry name" value="Impact"/>
</dbReference>
<dbReference type="Gene3D" id="3.30.70.240">
    <property type="match status" value="1"/>
</dbReference>
<dbReference type="InterPro" id="IPR015796">
    <property type="entry name" value="Impact_YigZ-like"/>
</dbReference>
<evidence type="ECO:0000313" key="4">
    <source>
        <dbReference type="EMBL" id="MFC6315735.1"/>
    </source>
</evidence>
<comment type="similarity">
    <text evidence="1">Belongs to the IMPACT family.</text>
</comment>
<dbReference type="NCBIfam" id="TIGR00257">
    <property type="entry name" value="IMPACT_YIGZ"/>
    <property type="match status" value="1"/>
</dbReference>
<feature type="domain" description="Impact N-terminal" evidence="2">
    <location>
        <begin position="21"/>
        <end position="126"/>
    </location>
</feature>
<dbReference type="PROSITE" id="PS00910">
    <property type="entry name" value="UPF0029"/>
    <property type="match status" value="1"/>
</dbReference>
<dbReference type="InterPro" id="IPR036956">
    <property type="entry name" value="Impact_N_sf"/>
</dbReference>
<dbReference type="PANTHER" id="PTHR16301">
    <property type="entry name" value="IMPACT-RELATED"/>
    <property type="match status" value="1"/>
</dbReference>
<protein>
    <submittedName>
        <fullName evidence="4">YigZ family protein</fullName>
    </submittedName>
</protein>
<name>A0ABW1URR1_9LACO</name>
<dbReference type="SUPFAM" id="SSF54211">
    <property type="entry name" value="Ribosomal protein S5 domain 2-like"/>
    <property type="match status" value="1"/>
</dbReference>
<dbReference type="RefSeq" id="WP_225422199.1">
    <property type="nucleotide sequence ID" value="NZ_JBHSSM010000020.1"/>
</dbReference>
<dbReference type="EMBL" id="JBHSSM010000020">
    <property type="protein sequence ID" value="MFC6315735.1"/>
    <property type="molecule type" value="Genomic_DNA"/>
</dbReference>
<gene>
    <name evidence="4" type="ORF">ACFQHW_09190</name>
</gene>
<dbReference type="SUPFAM" id="SSF54980">
    <property type="entry name" value="EF-G C-terminal domain-like"/>
    <property type="match status" value="1"/>
</dbReference>
<dbReference type="InterPro" id="IPR001498">
    <property type="entry name" value="Impact_N"/>
</dbReference>
<reference evidence="5" key="1">
    <citation type="journal article" date="2019" name="Int. J. Syst. Evol. Microbiol.">
        <title>The Global Catalogue of Microorganisms (GCM) 10K type strain sequencing project: providing services to taxonomists for standard genome sequencing and annotation.</title>
        <authorList>
            <consortium name="The Broad Institute Genomics Platform"/>
            <consortium name="The Broad Institute Genome Sequencing Center for Infectious Disease"/>
            <person name="Wu L."/>
            <person name="Ma J."/>
        </authorList>
    </citation>
    <scope>NUCLEOTIDE SEQUENCE [LARGE SCALE GENOMIC DNA]</scope>
    <source>
        <strain evidence="5">CCM 8897</strain>
    </source>
</reference>
<proteinExistence type="inferred from homology"/>
<dbReference type="InterPro" id="IPR020569">
    <property type="entry name" value="UPF0029_Impact_CS"/>
</dbReference>
<dbReference type="InterPro" id="IPR020568">
    <property type="entry name" value="Ribosomal_Su5_D2-typ_SF"/>
</dbReference>
<dbReference type="Pfam" id="PF01205">
    <property type="entry name" value="Impact_N"/>
    <property type="match status" value="1"/>
</dbReference>
<dbReference type="Pfam" id="PF09186">
    <property type="entry name" value="DUF1949"/>
    <property type="match status" value="1"/>
</dbReference>
<dbReference type="Proteomes" id="UP001596310">
    <property type="component" value="Unassembled WGS sequence"/>
</dbReference>
<organism evidence="4 5">
    <name type="scientific">Lapidilactobacillus achengensis</name>
    <dbReference type="NCBI Taxonomy" id="2486000"/>
    <lineage>
        <taxon>Bacteria</taxon>
        <taxon>Bacillati</taxon>
        <taxon>Bacillota</taxon>
        <taxon>Bacilli</taxon>
        <taxon>Lactobacillales</taxon>
        <taxon>Lactobacillaceae</taxon>
        <taxon>Lapidilactobacillus</taxon>
    </lineage>
</organism>
<dbReference type="PANTHER" id="PTHR16301:SF20">
    <property type="entry name" value="IMPACT FAMILY MEMBER YIGZ"/>
    <property type="match status" value="1"/>
</dbReference>
<feature type="domain" description="UPF0029" evidence="3">
    <location>
        <begin position="142"/>
        <end position="197"/>
    </location>
</feature>
<sequence length="216" mass="24075">MIFIETYRTIAQNAQAELLIKKSRFIGQVFRVETEDQAQAKLQEVRQAQHKATHNCFAYQLGFANEIQRLSDDGEPSGTAGSPILNVLQQENLNNLLCVVTRYFGGIKLGAGGLIRAYGQATTAAINAAGLVQGIEQTAYRLTFAYSDLDYLQNQLQRAQIQVAASDYTDQVSLTIWLDQQTATAQMAQIEDWLRGQVQVEQLQTSFREVPLTAKK</sequence>
<dbReference type="InterPro" id="IPR015269">
    <property type="entry name" value="UPF0029_Impact_C"/>
</dbReference>
<accession>A0ABW1URR1</accession>
<dbReference type="InterPro" id="IPR035647">
    <property type="entry name" value="EFG_III/V"/>
</dbReference>
<evidence type="ECO:0000256" key="1">
    <source>
        <dbReference type="ARBA" id="ARBA00007665"/>
    </source>
</evidence>
<evidence type="ECO:0000259" key="2">
    <source>
        <dbReference type="Pfam" id="PF01205"/>
    </source>
</evidence>
<dbReference type="Gene3D" id="3.30.230.30">
    <property type="entry name" value="Impact, N-terminal domain"/>
    <property type="match status" value="1"/>
</dbReference>
<keyword evidence="5" id="KW-1185">Reference proteome</keyword>
<evidence type="ECO:0000259" key="3">
    <source>
        <dbReference type="Pfam" id="PF09186"/>
    </source>
</evidence>
<comment type="caution">
    <text evidence="4">The sequence shown here is derived from an EMBL/GenBank/DDBJ whole genome shotgun (WGS) entry which is preliminary data.</text>
</comment>
<evidence type="ECO:0000313" key="5">
    <source>
        <dbReference type="Proteomes" id="UP001596310"/>
    </source>
</evidence>